<feature type="compositionally biased region" description="Basic and acidic residues" evidence="1">
    <location>
        <begin position="1"/>
        <end position="11"/>
    </location>
</feature>
<dbReference type="EMBL" id="BSPX01000020">
    <property type="protein sequence ID" value="GLT22189.1"/>
    <property type="molecule type" value="Genomic_DNA"/>
</dbReference>
<evidence type="ECO:0000313" key="2">
    <source>
        <dbReference type="EMBL" id="GLT22189.1"/>
    </source>
</evidence>
<name>A0ABQ6FB19_9RHOO</name>
<reference evidence="3" key="1">
    <citation type="journal article" date="2019" name="Int. J. Syst. Evol. Microbiol.">
        <title>The Global Catalogue of Microorganisms (GCM) 10K type strain sequencing project: providing services to taxonomists for standard genome sequencing and annotation.</title>
        <authorList>
            <consortium name="The Broad Institute Genomics Platform"/>
            <consortium name="The Broad Institute Genome Sequencing Center for Infectious Disease"/>
            <person name="Wu L."/>
            <person name="Ma J."/>
        </authorList>
    </citation>
    <scope>NUCLEOTIDE SEQUENCE [LARGE SCALE GENOMIC DNA]</scope>
    <source>
        <strain evidence="3">NBRC 102407</strain>
    </source>
</reference>
<evidence type="ECO:0000256" key="1">
    <source>
        <dbReference type="SAM" id="MobiDB-lite"/>
    </source>
</evidence>
<organism evidence="2 3">
    <name type="scientific">Zoogloea oryzae</name>
    <dbReference type="NCBI Taxonomy" id="310767"/>
    <lineage>
        <taxon>Bacteria</taxon>
        <taxon>Pseudomonadati</taxon>
        <taxon>Pseudomonadota</taxon>
        <taxon>Betaproteobacteria</taxon>
        <taxon>Rhodocyclales</taxon>
        <taxon>Zoogloeaceae</taxon>
        <taxon>Zoogloea</taxon>
    </lineage>
</organism>
<feature type="region of interest" description="Disordered" evidence="1">
    <location>
        <begin position="1"/>
        <end position="57"/>
    </location>
</feature>
<gene>
    <name evidence="2" type="ORF">GCM10007933_16470</name>
</gene>
<protein>
    <submittedName>
        <fullName evidence="2">Uncharacterized protein</fullName>
    </submittedName>
</protein>
<sequence length="84" mass="9248">MNRTENKRPGLDRGASVGRRTANDPHDRQSPAYGGDLCVGHGEGDVRGYRPPSGWTARADLTDIHPITGRTLPRAVWWLIETKG</sequence>
<comment type="caution">
    <text evidence="2">The sequence shown here is derived from an EMBL/GenBank/DDBJ whole genome shotgun (WGS) entry which is preliminary data.</text>
</comment>
<keyword evidence="3" id="KW-1185">Reference proteome</keyword>
<proteinExistence type="predicted"/>
<accession>A0ABQ6FB19</accession>
<dbReference type="Proteomes" id="UP001157167">
    <property type="component" value="Unassembled WGS sequence"/>
</dbReference>
<evidence type="ECO:0000313" key="3">
    <source>
        <dbReference type="Proteomes" id="UP001157167"/>
    </source>
</evidence>